<protein>
    <submittedName>
        <fullName evidence="3">Transcriptional regulator</fullName>
    </submittedName>
</protein>
<accession>A0A480AWI1</accession>
<dbReference type="GO" id="GO:0005829">
    <property type="term" value="C:cytosol"/>
    <property type="evidence" value="ECO:0007669"/>
    <property type="project" value="TreeGrafter"/>
</dbReference>
<dbReference type="AlphaFoldDB" id="A0A480AWI1"/>
<dbReference type="Gene3D" id="1.10.260.40">
    <property type="entry name" value="lambda repressor-like DNA-binding domains"/>
    <property type="match status" value="1"/>
</dbReference>
<organism evidence="3 4">
    <name type="scientific">Pseudaquabacterium pictum</name>
    <dbReference type="NCBI Taxonomy" id="2315236"/>
    <lineage>
        <taxon>Bacteria</taxon>
        <taxon>Pseudomonadati</taxon>
        <taxon>Pseudomonadota</taxon>
        <taxon>Betaproteobacteria</taxon>
        <taxon>Burkholderiales</taxon>
        <taxon>Sphaerotilaceae</taxon>
        <taxon>Pseudaquabacterium</taxon>
    </lineage>
</organism>
<dbReference type="Proteomes" id="UP000301751">
    <property type="component" value="Unassembled WGS sequence"/>
</dbReference>
<keyword evidence="4" id="KW-1185">Reference proteome</keyword>
<evidence type="ECO:0000259" key="2">
    <source>
        <dbReference type="PROSITE" id="PS50943"/>
    </source>
</evidence>
<gene>
    <name evidence="3" type="ORF">AQPW35_51600</name>
</gene>
<dbReference type="SMART" id="SM00530">
    <property type="entry name" value="HTH_XRE"/>
    <property type="match status" value="1"/>
</dbReference>
<dbReference type="InterPro" id="IPR010982">
    <property type="entry name" value="Lambda_DNA-bd_dom_sf"/>
</dbReference>
<feature type="domain" description="HTH cro/C1-type" evidence="2">
    <location>
        <begin position="11"/>
        <end position="65"/>
    </location>
</feature>
<dbReference type="SUPFAM" id="SSF51182">
    <property type="entry name" value="RmlC-like cupins"/>
    <property type="match status" value="1"/>
</dbReference>
<evidence type="ECO:0000256" key="1">
    <source>
        <dbReference type="ARBA" id="ARBA00023125"/>
    </source>
</evidence>
<dbReference type="InterPro" id="IPR001387">
    <property type="entry name" value="Cro/C1-type_HTH"/>
</dbReference>
<dbReference type="InterPro" id="IPR050807">
    <property type="entry name" value="TransReg_Diox_bact_type"/>
</dbReference>
<dbReference type="CDD" id="cd02209">
    <property type="entry name" value="cupin_XRE_C"/>
    <property type="match status" value="1"/>
</dbReference>
<dbReference type="GO" id="GO:0003677">
    <property type="term" value="F:DNA binding"/>
    <property type="evidence" value="ECO:0007669"/>
    <property type="project" value="UniProtKB-KW"/>
</dbReference>
<comment type="caution">
    <text evidence="3">The sequence shown here is derived from an EMBL/GenBank/DDBJ whole genome shotgun (WGS) entry which is preliminary data.</text>
</comment>
<dbReference type="CDD" id="cd00093">
    <property type="entry name" value="HTH_XRE"/>
    <property type="match status" value="1"/>
</dbReference>
<reference evidence="4" key="1">
    <citation type="submission" date="2019-03" db="EMBL/GenBank/DDBJ databases">
        <title>Aquabacterium pictum sp.nov., the first bacteriochlorophyll a-containing freshwater bacterium in the genus Aquabacterium of the class Betaproteobacteria.</title>
        <authorList>
            <person name="Hirose S."/>
            <person name="Tank M."/>
            <person name="Hara E."/>
            <person name="Tamaki H."/>
            <person name="Takaichi S."/>
            <person name="Haruta S."/>
            <person name="Hanada S."/>
        </authorList>
    </citation>
    <scope>NUCLEOTIDE SEQUENCE [LARGE SCALE GENOMIC DNA]</scope>
    <source>
        <strain evidence="4">W35</strain>
    </source>
</reference>
<dbReference type="PROSITE" id="PS50943">
    <property type="entry name" value="HTH_CROC1"/>
    <property type="match status" value="1"/>
</dbReference>
<sequence>MDVTDRLARRLQGLRQAHGLSLDALAARSGVSRSNISLIERGQSSPTATVLDKLSAALGVTLAALFEEPPAATAPPSPLARRADQPLWTDPASGYRRRNLSPALPAPIQLVEVEFPPGQRVAYETGPRLAPVHQQVWVIAGCMQLTVGADTWLLQAGDCLAMQLDQPLLFHNPGDQPARYLVALAGGSLPSNPRGSA</sequence>
<dbReference type="InterPro" id="IPR014710">
    <property type="entry name" value="RmlC-like_jellyroll"/>
</dbReference>
<dbReference type="SUPFAM" id="SSF47413">
    <property type="entry name" value="lambda repressor-like DNA-binding domains"/>
    <property type="match status" value="1"/>
</dbReference>
<dbReference type="GO" id="GO:0003700">
    <property type="term" value="F:DNA-binding transcription factor activity"/>
    <property type="evidence" value="ECO:0007669"/>
    <property type="project" value="TreeGrafter"/>
</dbReference>
<dbReference type="PANTHER" id="PTHR46797:SF10">
    <property type="entry name" value="BLR1115 PROTEIN"/>
    <property type="match status" value="1"/>
</dbReference>
<dbReference type="InterPro" id="IPR011051">
    <property type="entry name" value="RmlC_Cupin_sf"/>
</dbReference>
<dbReference type="PANTHER" id="PTHR46797">
    <property type="entry name" value="HTH-TYPE TRANSCRIPTIONAL REGULATOR"/>
    <property type="match status" value="1"/>
</dbReference>
<evidence type="ECO:0000313" key="3">
    <source>
        <dbReference type="EMBL" id="GCL66079.1"/>
    </source>
</evidence>
<dbReference type="RefSeq" id="WP_137735773.1">
    <property type="nucleotide sequence ID" value="NZ_BJCL01000024.1"/>
</dbReference>
<keyword evidence="1" id="KW-0238">DNA-binding</keyword>
<evidence type="ECO:0000313" key="4">
    <source>
        <dbReference type="Proteomes" id="UP000301751"/>
    </source>
</evidence>
<dbReference type="OrthoDB" id="73827at2"/>
<dbReference type="EMBL" id="BJCL01000024">
    <property type="protein sequence ID" value="GCL66079.1"/>
    <property type="molecule type" value="Genomic_DNA"/>
</dbReference>
<dbReference type="Gene3D" id="2.60.120.10">
    <property type="entry name" value="Jelly Rolls"/>
    <property type="match status" value="1"/>
</dbReference>
<dbReference type="Pfam" id="PF01381">
    <property type="entry name" value="HTH_3"/>
    <property type="match status" value="1"/>
</dbReference>
<name>A0A480AWI1_9BURK</name>
<proteinExistence type="predicted"/>